<reference evidence="1 2" key="1">
    <citation type="submission" date="2019-03" db="EMBL/GenBank/DDBJ databases">
        <title>Genomic Encyclopedia of Type Strains, Phase IV (KMG-IV): sequencing the most valuable type-strain genomes for metagenomic binning, comparative biology and taxonomic classification.</title>
        <authorList>
            <person name="Goeker M."/>
        </authorList>
    </citation>
    <scope>NUCLEOTIDE SEQUENCE [LARGE SCALE GENOMIC DNA]</scope>
    <source>
        <strain evidence="1 2">DSM 45361</strain>
    </source>
</reference>
<proteinExistence type="predicted"/>
<comment type="caution">
    <text evidence="1">The sequence shown here is derived from an EMBL/GenBank/DDBJ whole genome shotgun (WGS) entry which is preliminary data.</text>
</comment>
<dbReference type="PANTHER" id="PTHR33973">
    <property type="entry name" value="OS07G0153300 PROTEIN"/>
    <property type="match status" value="1"/>
</dbReference>
<name>A0A4R6S6Q5_LABRH</name>
<evidence type="ECO:0000313" key="1">
    <source>
        <dbReference type="EMBL" id="TDP95004.1"/>
    </source>
</evidence>
<gene>
    <name evidence="1" type="ORF">EV186_105236</name>
</gene>
<dbReference type="InterPro" id="IPR010775">
    <property type="entry name" value="DUF1365"/>
</dbReference>
<keyword evidence="2" id="KW-1185">Reference proteome</keyword>
<dbReference type="Pfam" id="PF07103">
    <property type="entry name" value="DUF1365"/>
    <property type="match status" value="1"/>
</dbReference>
<protein>
    <recommendedName>
        <fullName evidence="3">DUF1365 family protein</fullName>
    </recommendedName>
</protein>
<evidence type="ECO:0008006" key="3">
    <source>
        <dbReference type="Google" id="ProtNLM"/>
    </source>
</evidence>
<sequence length="238" mass="27186">MTALYDAVLTHDRRERLRRRFSYRTHLWLVDLDDPPALPRWARPLARFEARDHLGDPRLSIKDNVTAWLAERGVDLDGGRVLMLSNARVLGHTFNPLTVFWCHHRDGRLACVIAEVHNTYGGRHPYLLRAGDIDERGVVDTDKAFHVSPFLADHGRYRMVVPEPDERLRVVVTLHQGGRPVFAATLSGRRRPATLGQVLRTSVRQPLMPQRISAAIRKHGIYLWLRRQSVPATAPLDA</sequence>
<dbReference type="AlphaFoldDB" id="A0A4R6S6Q5"/>
<evidence type="ECO:0000313" key="2">
    <source>
        <dbReference type="Proteomes" id="UP000295444"/>
    </source>
</evidence>
<dbReference type="Proteomes" id="UP000295444">
    <property type="component" value="Unassembled WGS sequence"/>
</dbReference>
<dbReference type="EMBL" id="SNXZ01000005">
    <property type="protein sequence ID" value="TDP95004.1"/>
    <property type="molecule type" value="Genomic_DNA"/>
</dbReference>
<accession>A0A4R6S6Q5</accession>
<dbReference type="PANTHER" id="PTHR33973:SF4">
    <property type="entry name" value="OS07G0153300 PROTEIN"/>
    <property type="match status" value="1"/>
</dbReference>
<organism evidence="1 2">
    <name type="scientific">Labedaea rhizosphaerae</name>
    <dbReference type="NCBI Taxonomy" id="598644"/>
    <lineage>
        <taxon>Bacteria</taxon>
        <taxon>Bacillati</taxon>
        <taxon>Actinomycetota</taxon>
        <taxon>Actinomycetes</taxon>
        <taxon>Pseudonocardiales</taxon>
        <taxon>Pseudonocardiaceae</taxon>
        <taxon>Labedaea</taxon>
    </lineage>
</organism>